<evidence type="ECO:0000313" key="8">
    <source>
        <dbReference type="EMBL" id="GAN36096.1"/>
    </source>
</evidence>
<feature type="transmembrane region" description="Helical" evidence="6">
    <location>
        <begin position="103"/>
        <end position="135"/>
    </location>
</feature>
<dbReference type="PIRSF" id="PIRSF018968">
    <property type="entry name" value="ABC_permease_BceB"/>
    <property type="match status" value="1"/>
</dbReference>
<evidence type="ECO:0000256" key="2">
    <source>
        <dbReference type="ARBA" id="ARBA00022475"/>
    </source>
</evidence>
<feature type="transmembrane region" description="Helical" evidence="6">
    <location>
        <begin position="199"/>
        <end position="218"/>
    </location>
</feature>
<comment type="subcellular location">
    <subcellularLocation>
        <location evidence="1 6">Cell membrane</location>
        <topology evidence="1 6">Multi-pass membrane protein</topology>
    </subcellularLocation>
</comment>
<keyword evidence="2 6" id="KW-1003">Cell membrane</keyword>
<feature type="transmembrane region" description="Helical" evidence="6">
    <location>
        <begin position="534"/>
        <end position="556"/>
    </location>
</feature>
<feature type="transmembrane region" description="Helical" evidence="6">
    <location>
        <begin position="55"/>
        <end position="82"/>
    </location>
</feature>
<dbReference type="AlphaFoldDB" id="A0A0C9PM92"/>
<feature type="transmembrane region" description="Helical" evidence="6">
    <location>
        <begin position="466"/>
        <end position="494"/>
    </location>
</feature>
<dbReference type="Pfam" id="PF02687">
    <property type="entry name" value="FtsX"/>
    <property type="match status" value="1"/>
</dbReference>
<feature type="transmembrane region" description="Helical" evidence="6">
    <location>
        <begin position="17"/>
        <end position="35"/>
    </location>
</feature>
<feature type="transmembrane region" description="Helical" evidence="6">
    <location>
        <begin position="224"/>
        <end position="255"/>
    </location>
</feature>
<feature type="transmembrane region" description="Helical" evidence="6">
    <location>
        <begin position="568"/>
        <end position="589"/>
    </location>
</feature>
<protein>
    <submittedName>
        <fullName evidence="8">Peptide ABC superfamily ATP binding cassette transporter permease</fullName>
    </submittedName>
</protein>
<feature type="transmembrane region" description="Helical" evidence="6">
    <location>
        <begin position="147"/>
        <end position="172"/>
    </location>
</feature>
<accession>A0A0C9PM92</accession>
<reference evidence="9" key="1">
    <citation type="submission" date="2014-05" db="EMBL/GenBank/DDBJ databases">
        <title>Whole genome sequencing of Lactobacillus casei NRIC0644.</title>
        <authorList>
            <person name="Atarashi H."/>
            <person name="Yoshida Y."/>
            <person name="Fujimura S."/>
            <person name="Tanaka N."/>
            <person name="Shiwa Y."/>
            <person name="Yoshikawa H."/>
            <person name="Okada S."/>
            <person name="Nakagawa J."/>
        </authorList>
    </citation>
    <scope>NUCLEOTIDE SEQUENCE [LARGE SCALE GENOMIC DNA]</scope>
    <source>
        <strain evidence="9">NRIC0644</strain>
    </source>
</reference>
<feature type="transmembrane region" description="Helical" evidence="6">
    <location>
        <begin position="284"/>
        <end position="305"/>
    </location>
</feature>
<dbReference type="InterPro" id="IPR027022">
    <property type="entry name" value="ABC_permease_BceB-typ"/>
</dbReference>
<evidence type="ECO:0000256" key="6">
    <source>
        <dbReference type="PIRNR" id="PIRNR018968"/>
    </source>
</evidence>
<evidence type="ECO:0000256" key="1">
    <source>
        <dbReference type="ARBA" id="ARBA00004651"/>
    </source>
</evidence>
<evidence type="ECO:0000256" key="4">
    <source>
        <dbReference type="ARBA" id="ARBA00022989"/>
    </source>
</evidence>
<feature type="domain" description="ABC3 transporter permease C-terminal" evidence="7">
    <location>
        <begin position="59"/>
        <end position="178"/>
    </location>
</feature>
<dbReference type="GO" id="GO:0005886">
    <property type="term" value="C:plasma membrane"/>
    <property type="evidence" value="ECO:0007669"/>
    <property type="project" value="UniProtKB-SubCell"/>
</dbReference>
<evidence type="ECO:0000313" key="9">
    <source>
        <dbReference type="Proteomes" id="UP000032552"/>
    </source>
</evidence>
<evidence type="ECO:0000259" key="7">
    <source>
        <dbReference type="Pfam" id="PF02687"/>
    </source>
</evidence>
<name>A0A0C9PM92_LACPA</name>
<organism evidence="8 9">
    <name type="scientific">Lacticaseibacillus paracasei NRIC 0644</name>
    <dbReference type="NCBI Taxonomy" id="1435038"/>
    <lineage>
        <taxon>Bacteria</taxon>
        <taxon>Bacillati</taxon>
        <taxon>Bacillota</taxon>
        <taxon>Bacilli</taxon>
        <taxon>Lactobacillales</taxon>
        <taxon>Lactobacillaceae</taxon>
        <taxon>Lacticaseibacillus</taxon>
    </lineage>
</organism>
<comment type="similarity">
    <text evidence="6">Belongs to the ABC-4 integral membrane protein family.</text>
</comment>
<evidence type="ECO:0000256" key="5">
    <source>
        <dbReference type="ARBA" id="ARBA00023136"/>
    </source>
</evidence>
<dbReference type="RefSeq" id="WP_003585113.1">
    <property type="nucleotide sequence ID" value="NZ_BAYM01000041.1"/>
</dbReference>
<dbReference type="InterPro" id="IPR052536">
    <property type="entry name" value="ABC-4_Integral_Memb_Prot"/>
</dbReference>
<keyword evidence="5 6" id="KW-0472">Membrane</keyword>
<dbReference type="Proteomes" id="UP000032552">
    <property type="component" value="Unassembled WGS sequence"/>
</dbReference>
<comment type="caution">
    <text evidence="8">The sequence shown here is derived from an EMBL/GenBank/DDBJ whole genome shotgun (WGS) entry which is preliminary data.</text>
</comment>
<dbReference type="GO" id="GO:0055085">
    <property type="term" value="P:transmembrane transport"/>
    <property type="evidence" value="ECO:0007669"/>
    <property type="project" value="UniProtKB-UniRule"/>
</dbReference>
<sequence length="602" mass="66739">MLTKLALGGLKNRFRDYAVLFSGLVIASAVFYMFMSLATNTSFLKKNSPIGFTPFIFGFGAVLLAIITLVYIVYANSFLLSMRQRDYAMFMMLGAKGRKIAQLIFLETVAIGLLATVAGILVGMVGTTFVGQWLINTLHAPATGFSAFWLPAVLWTLGFFIVLFILSAFYNAGKLLKTPMLRLLHQAQTPNRIKQRKGIFVLQIVLGLILLAVGYYSMYAIAKIGIMAIPLALVTIVLGTYFLFNSVFVALIGLLKRNHKFAAKQLHTFTLSQLSFRIRDYTRILSVVAMLFALALGAITVGLGFTHDIPDLASQATAYDLTVASPNAATRAQISRLQDVTAKQDYTIKSDAKTVYISQQALDAHPLEIKANDGGLDTPNIKVTSRNFAEMTERYPSSFGIFIGNNRGKQMKVADAATFAKLGNAETLTTFKVKDFGQNYDTIQKIVELQSKQYPRLWSSNGDQKFMIYALVNSMFSGLAFMGFFLGIAFLGMLASTLMFKILSGANYDKSRYLMLQKIGARPRALRRSIRQEIGALFLLPGFVGIIHVLFGLQLFKTMLRAPYGHLALPFGLFIVLYALYYLATVWMYQSIVINKNLAEKA</sequence>
<dbReference type="PANTHER" id="PTHR46795:SF3">
    <property type="entry name" value="ABC TRANSPORTER PERMEASE"/>
    <property type="match status" value="1"/>
</dbReference>
<proteinExistence type="inferred from homology"/>
<evidence type="ECO:0000256" key="3">
    <source>
        <dbReference type="ARBA" id="ARBA00022692"/>
    </source>
</evidence>
<keyword evidence="3 6" id="KW-0812">Transmembrane</keyword>
<dbReference type="InterPro" id="IPR003838">
    <property type="entry name" value="ABC3_permease_C"/>
</dbReference>
<keyword evidence="4 6" id="KW-1133">Transmembrane helix</keyword>
<dbReference type="PANTHER" id="PTHR46795">
    <property type="entry name" value="ABC TRANSPORTER PERMEASE-RELATED-RELATED"/>
    <property type="match status" value="1"/>
</dbReference>
<dbReference type="EMBL" id="BAYM01000041">
    <property type="protein sequence ID" value="GAN36096.1"/>
    <property type="molecule type" value="Genomic_DNA"/>
</dbReference>
<gene>
    <name evidence="8" type="ORF">LC0644_0685</name>
</gene>
<keyword evidence="6" id="KW-0813">Transport</keyword>